<evidence type="ECO:0000256" key="1">
    <source>
        <dbReference type="SAM" id="MobiDB-lite"/>
    </source>
</evidence>
<accession>A0A437A9P8</accession>
<dbReference type="VEuPathDB" id="FungiDB:DFL_002147"/>
<dbReference type="AlphaFoldDB" id="A0A437A9P8"/>
<feature type="compositionally biased region" description="Pro residues" evidence="1">
    <location>
        <begin position="393"/>
        <end position="402"/>
    </location>
</feature>
<dbReference type="Proteomes" id="UP000283090">
    <property type="component" value="Unassembled WGS sequence"/>
</dbReference>
<dbReference type="PANTHER" id="PTHR47843">
    <property type="entry name" value="BTB DOMAIN-CONTAINING PROTEIN-RELATED"/>
    <property type="match status" value="1"/>
</dbReference>
<evidence type="ECO:0000313" key="4">
    <source>
        <dbReference type="Proteomes" id="UP000283090"/>
    </source>
</evidence>
<keyword evidence="4" id="KW-1185">Reference proteome</keyword>
<dbReference type="RefSeq" id="XP_067493489.1">
    <property type="nucleotide sequence ID" value="XM_067630891.1"/>
</dbReference>
<feature type="compositionally biased region" description="Basic residues" evidence="1">
    <location>
        <begin position="378"/>
        <end position="392"/>
    </location>
</feature>
<protein>
    <recommendedName>
        <fullName evidence="2">BTB domain-containing protein</fullName>
    </recommendedName>
</protein>
<comment type="caution">
    <text evidence="3">The sequence shown here is derived from an EMBL/GenBank/DDBJ whole genome shotgun (WGS) entry which is preliminary data.</text>
</comment>
<dbReference type="GeneID" id="93584458"/>
<sequence>MTSISPPVSHRLSFIINHLINQALALAISQPDHPHHSSDLDINDDFTNGSTRASYTELLGVELLHVVMAAMGAPNSKGGALKKDEDSTPRHIGSVLDSEIIRITVGEDKQVLYVHRAILEKSDSHTLKQVISGKFKEGRGENGLDWSSEDPKTVRRFLTYLYSGDYHVPKPELKKSAIESQNGVEADSGPVQAGNVEQGKKSKTESDEQSVEQPGVARPLTPVQYHLEHVRLPTWRYNTDAGDLEHTPRIGKEFAFGDAMLAHARLYVFAQYHLLRPLEILTLQRLTQVMVLAETHSHNLEADIIPVIEYAYHHEDLDRPPDLRELVSQFVAIHFHQFEGEEIYDILEAGGCFVRDVCSKLGRQLLANELKSGGGRGRVAHKAYGKTGKPTRAHPPGPANGD</sequence>
<dbReference type="PROSITE" id="PS50097">
    <property type="entry name" value="BTB"/>
    <property type="match status" value="1"/>
</dbReference>
<dbReference type="EMBL" id="SAEB01000003">
    <property type="protein sequence ID" value="RVD87945.1"/>
    <property type="molecule type" value="Genomic_DNA"/>
</dbReference>
<name>A0A437A9P8_ARTFL</name>
<dbReference type="Gene3D" id="3.30.710.10">
    <property type="entry name" value="Potassium Channel Kv1.1, Chain A"/>
    <property type="match status" value="1"/>
</dbReference>
<evidence type="ECO:0000313" key="3">
    <source>
        <dbReference type="EMBL" id="RVD87945.1"/>
    </source>
</evidence>
<dbReference type="STRING" id="97331.A0A437A9P8"/>
<organism evidence="3 4">
    <name type="scientific">Arthrobotrys flagrans</name>
    <name type="common">Nematode-trapping fungus</name>
    <name type="synonym">Trichothecium flagrans</name>
    <dbReference type="NCBI Taxonomy" id="97331"/>
    <lineage>
        <taxon>Eukaryota</taxon>
        <taxon>Fungi</taxon>
        <taxon>Dikarya</taxon>
        <taxon>Ascomycota</taxon>
        <taxon>Pezizomycotina</taxon>
        <taxon>Orbiliomycetes</taxon>
        <taxon>Orbiliales</taxon>
        <taxon>Orbiliaceae</taxon>
        <taxon>Arthrobotrys</taxon>
    </lineage>
</organism>
<reference evidence="3 4" key="1">
    <citation type="submission" date="2019-01" db="EMBL/GenBank/DDBJ databases">
        <title>Intercellular communication is required for trap formation in the nematode-trapping fungus Duddingtonia flagrans.</title>
        <authorList>
            <person name="Youssar L."/>
            <person name="Wernet V."/>
            <person name="Hensel N."/>
            <person name="Hildebrandt H.-G."/>
            <person name="Fischer R."/>
        </authorList>
    </citation>
    <scope>NUCLEOTIDE SEQUENCE [LARGE SCALE GENOMIC DNA]</scope>
    <source>
        <strain evidence="3 4">CBS H-5679</strain>
    </source>
</reference>
<evidence type="ECO:0000259" key="2">
    <source>
        <dbReference type="PROSITE" id="PS50097"/>
    </source>
</evidence>
<feature type="region of interest" description="Disordered" evidence="1">
    <location>
        <begin position="374"/>
        <end position="402"/>
    </location>
</feature>
<proteinExistence type="predicted"/>
<dbReference type="InterPro" id="IPR000210">
    <property type="entry name" value="BTB/POZ_dom"/>
</dbReference>
<dbReference type="InterPro" id="IPR011333">
    <property type="entry name" value="SKP1/BTB/POZ_sf"/>
</dbReference>
<feature type="region of interest" description="Disordered" evidence="1">
    <location>
        <begin position="180"/>
        <end position="218"/>
    </location>
</feature>
<gene>
    <name evidence="3" type="ORF">DFL_002147</name>
</gene>
<feature type="domain" description="BTB" evidence="2">
    <location>
        <begin position="99"/>
        <end position="170"/>
    </location>
</feature>
<dbReference type="OrthoDB" id="9997739at2759"/>